<reference evidence="2" key="2">
    <citation type="journal article" date="2020" name="mSystems">
        <title>Genome- and Community-Level Interaction Insights into Carbon Utilization and Element Cycling Functions of Hydrothermarchaeota in Hydrothermal Sediment.</title>
        <authorList>
            <person name="Zhou Z."/>
            <person name="Liu Y."/>
            <person name="Xu W."/>
            <person name="Pan J."/>
            <person name="Luo Z.H."/>
            <person name="Li M."/>
        </authorList>
    </citation>
    <scope>NUCLEOTIDE SEQUENCE [LARGE SCALE GENOMIC DNA]</scope>
    <source>
        <strain evidence="2">SpSt-200</strain>
    </source>
</reference>
<name>A0A1C2D9R6_9PSED</name>
<reference evidence="3 4" key="1">
    <citation type="submission" date="2016-08" db="EMBL/GenBank/DDBJ databases">
        <title>Whole genome sequence of Pseudomonas graminis strain UASWS1507, a potential biological control agent for agriculture.</title>
        <authorList>
            <person name="Crovadore J."/>
            <person name="Calmin G."/>
            <person name="Chablais R."/>
            <person name="Cochard B."/>
            <person name="Lefort F."/>
        </authorList>
    </citation>
    <scope>NUCLEOTIDE SEQUENCE [LARGE SCALE GENOMIC DNA]</scope>
    <source>
        <strain evidence="3 4">UASWS1507</strain>
    </source>
</reference>
<feature type="region of interest" description="Disordered" evidence="1">
    <location>
        <begin position="1"/>
        <end position="91"/>
    </location>
</feature>
<evidence type="ECO:0000313" key="3">
    <source>
        <dbReference type="EMBL" id="OCX11413.1"/>
    </source>
</evidence>
<accession>A0A1C2D9R6</accession>
<feature type="compositionally biased region" description="Basic and acidic residues" evidence="1">
    <location>
        <begin position="43"/>
        <end position="60"/>
    </location>
</feature>
<gene>
    <name evidence="3" type="ORF">BBI10_24825</name>
    <name evidence="2" type="ORF">ENP23_11345</name>
</gene>
<feature type="compositionally biased region" description="Basic and acidic residues" evidence="1">
    <location>
        <begin position="69"/>
        <end position="78"/>
    </location>
</feature>
<evidence type="ECO:0000313" key="4">
    <source>
        <dbReference type="Proteomes" id="UP000095143"/>
    </source>
</evidence>
<proteinExistence type="predicted"/>
<dbReference type="EMBL" id="MDEN01000069">
    <property type="protein sequence ID" value="OCX11413.1"/>
    <property type="molecule type" value="Genomic_DNA"/>
</dbReference>
<dbReference type="OrthoDB" id="7028109at2"/>
<dbReference type="Proteomes" id="UP000095143">
    <property type="component" value="Unassembled WGS sequence"/>
</dbReference>
<comment type="caution">
    <text evidence="3">The sequence shown here is derived from an EMBL/GenBank/DDBJ whole genome shotgun (WGS) entry which is preliminary data.</text>
</comment>
<dbReference type="EMBL" id="DSIN01000019">
    <property type="protein sequence ID" value="HEF26363.1"/>
    <property type="molecule type" value="Genomic_DNA"/>
</dbReference>
<organism evidence="3 4">
    <name type="scientific">Pseudomonas graminis</name>
    <dbReference type="NCBI Taxonomy" id="158627"/>
    <lineage>
        <taxon>Bacteria</taxon>
        <taxon>Pseudomonadati</taxon>
        <taxon>Pseudomonadota</taxon>
        <taxon>Gammaproteobacteria</taxon>
        <taxon>Pseudomonadales</taxon>
        <taxon>Pseudomonadaceae</taxon>
        <taxon>Pseudomonas</taxon>
    </lineage>
</organism>
<evidence type="ECO:0000256" key="1">
    <source>
        <dbReference type="SAM" id="MobiDB-lite"/>
    </source>
</evidence>
<evidence type="ECO:0000313" key="2">
    <source>
        <dbReference type="EMBL" id="HEF26363.1"/>
    </source>
</evidence>
<feature type="compositionally biased region" description="Pro residues" evidence="1">
    <location>
        <begin position="21"/>
        <end position="30"/>
    </location>
</feature>
<protein>
    <submittedName>
        <fullName evidence="3">Aspartate-semialdehyde dehydrogenase</fullName>
    </submittedName>
</protein>
<dbReference type="AlphaFoldDB" id="A0A1C2D9R6"/>
<sequence>MLPPLIPLSAAPVTSQLDPVKPTPDIPPVTPIQKSSSETNIDMGERDREQAELLLREEQRRHQRRRSDRRVADRHPDLQEGPAIPGDFLNADDTVPVVPIIDDEPRQGLWVDLKV</sequence>
<dbReference type="RefSeq" id="WP_065992645.1">
    <property type="nucleotide sequence ID" value="NZ_JBMVGJ010000005.1"/>
</dbReference>